<protein>
    <submittedName>
        <fullName evidence="2">Ion transporter</fullName>
    </submittedName>
</protein>
<dbReference type="RefSeq" id="WP_004196963.1">
    <property type="nucleotide sequence ID" value="NZ_AP028079.1"/>
</dbReference>
<feature type="region of interest" description="Disordered" evidence="1">
    <location>
        <begin position="55"/>
        <end position="75"/>
    </location>
</feature>
<sequence>MSVVGWRRPSPGRGSLFFVLPKKSHQKKGAFRPRLTQACSPVMAQPLTCRIGMEHGADRAGSVPSHRPAERYTAR</sequence>
<reference evidence="2 3" key="1">
    <citation type="submission" date="2017-11" db="EMBL/GenBank/DDBJ databases">
        <title>Molecular characterization of Burkholderia pseudomallei and closely related isolates from Vietnam.</title>
        <authorList>
            <person name="Ustinov D.V."/>
            <person name="Antonov A.S."/>
            <person name="Avdusheva E.F."/>
            <person name="Shpak I.M."/>
            <person name="Zakharova I.B."/>
            <person name="Thi L.A."/>
            <person name="Teteryatnikova N."/>
            <person name="Lopasteyskaya Y.A."/>
            <person name="Kuzyutina J.A."/>
            <person name="Ngo T.N."/>
            <person name="Victorov D.V."/>
        </authorList>
    </citation>
    <scope>NUCLEOTIDE SEQUENCE [LARGE SCALE GENOMIC DNA]</scope>
    <source>
        <strain evidence="2 3">V1512</strain>
    </source>
</reference>
<dbReference type="GeneID" id="92978358"/>
<evidence type="ECO:0000313" key="3">
    <source>
        <dbReference type="Proteomes" id="UP000231878"/>
    </source>
</evidence>
<evidence type="ECO:0000313" key="2">
    <source>
        <dbReference type="EMBL" id="PJO62732.1"/>
    </source>
</evidence>
<proteinExistence type="predicted"/>
<dbReference type="EMBL" id="PHRB01000040">
    <property type="protein sequence ID" value="PJO62732.1"/>
    <property type="molecule type" value="Genomic_DNA"/>
</dbReference>
<dbReference type="AlphaFoldDB" id="A0AAX0U3B0"/>
<accession>A0AAX0U3B0</accession>
<evidence type="ECO:0000256" key="1">
    <source>
        <dbReference type="SAM" id="MobiDB-lite"/>
    </source>
</evidence>
<comment type="caution">
    <text evidence="2">The sequence shown here is derived from an EMBL/GenBank/DDBJ whole genome shotgun (WGS) entry which is preliminary data.</text>
</comment>
<dbReference type="Proteomes" id="UP000231878">
    <property type="component" value="Unassembled WGS sequence"/>
</dbReference>
<gene>
    <name evidence="2" type="ORF">CWD88_29375</name>
</gene>
<organism evidence="2 3">
    <name type="scientific">Burkholderia pseudomallei</name>
    <name type="common">Pseudomonas pseudomallei</name>
    <dbReference type="NCBI Taxonomy" id="28450"/>
    <lineage>
        <taxon>Bacteria</taxon>
        <taxon>Pseudomonadati</taxon>
        <taxon>Pseudomonadota</taxon>
        <taxon>Betaproteobacteria</taxon>
        <taxon>Burkholderiales</taxon>
        <taxon>Burkholderiaceae</taxon>
        <taxon>Burkholderia</taxon>
        <taxon>pseudomallei group</taxon>
    </lineage>
</organism>
<name>A0AAX0U3B0_BURPE</name>